<sequence>MKQQRGQVLILVLILLAVGSLVIVPTIDYINTGLRSQQISEDAMAEQSVADSSLEDALWKLLNELDLNNPATNYSLFGANIDIQIPPIAASAWHKYAEIEIKVDIEPNWLGSSAEGTTYIIRVNMPQWQLTSIVLPLPEGLTYKLGTTYYKGPDPLQDLDPDAEVNIYDRTVWWGPDNPGWVDMIPAAEPSTNMVEGKQEVEWQLDFSAVGRRTFILIGQVEGDPGWGIHHVQPRFESTAKGWVKETGNTAALGSGIYIIVIDYQGVTYQVVVAYDAGGFEIISYQIVE</sequence>
<gene>
    <name evidence="1" type="ORF">LCGC14_1032810</name>
</gene>
<organism evidence="1">
    <name type="scientific">marine sediment metagenome</name>
    <dbReference type="NCBI Taxonomy" id="412755"/>
    <lineage>
        <taxon>unclassified sequences</taxon>
        <taxon>metagenomes</taxon>
        <taxon>ecological metagenomes</taxon>
    </lineage>
</organism>
<comment type="caution">
    <text evidence="1">The sequence shown here is derived from an EMBL/GenBank/DDBJ whole genome shotgun (WGS) entry which is preliminary data.</text>
</comment>
<dbReference type="EMBL" id="LAZR01004201">
    <property type="protein sequence ID" value="KKN10816.1"/>
    <property type="molecule type" value="Genomic_DNA"/>
</dbReference>
<evidence type="ECO:0000313" key="1">
    <source>
        <dbReference type="EMBL" id="KKN10816.1"/>
    </source>
</evidence>
<proteinExistence type="predicted"/>
<name>A0A0F9QC94_9ZZZZ</name>
<protein>
    <submittedName>
        <fullName evidence="1">Uncharacterized protein</fullName>
    </submittedName>
</protein>
<accession>A0A0F9QC94</accession>
<reference evidence="1" key="1">
    <citation type="journal article" date="2015" name="Nature">
        <title>Complex archaea that bridge the gap between prokaryotes and eukaryotes.</title>
        <authorList>
            <person name="Spang A."/>
            <person name="Saw J.H."/>
            <person name="Jorgensen S.L."/>
            <person name="Zaremba-Niedzwiedzka K."/>
            <person name="Martijn J."/>
            <person name="Lind A.E."/>
            <person name="van Eijk R."/>
            <person name="Schleper C."/>
            <person name="Guy L."/>
            <person name="Ettema T.J."/>
        </authorList>
    </citation>
    <scope>NUCLEOTIDE SEQUENCE</scope>
</reference>
<dbReference type="AlphaFoldDB" id="A0A0F9QC94"/>